<organism evidence="3 4">
    <name type="scientific">candidate division WOR-3 bacterium</name>
    <dbReference type="NCBI Taxonomy" id="2052148"/>
    <lineage>
        <taxon>Bacteria</taxon>
        <taxon>Bacteria division WOR-3</taxon>
    </lineage>
</organism>
<protein>
    <recommendedName>
        <fullName evidence="5">DUF4381 domain-containing protein</fullName>
    </recommendedName>
</protein>
<proteinExistence type="predicted"/>
<feature type="compositionally biased region" description="Pro residues" evidence="1">
    <location>
        <begin position="361"/>
        <end position="370"/>
    </location>
</feature>
<comment type="caution">
    <text evidence="3">The sequence shown here is derived from an EMBL/GenBank/DDBJ whole genome shotgun (WGS) entry which is preliminary data.</text>
</comment>
<keyword evidence="2" id="KW-0812">Transmembrane</keyword>
<evidence type="ECO:0000256" key="1">
    <source>
        <dbReference type="SAM" id="MobiDB-lite"/>
    </source>
</evidence>
<gene>
    <name evidence="3" type="ORF">FJY68_03645</name>
</gene>
<feature type="region of interest" description="Disordered" evidence="1">
    <location>
        <begin position="338"/>
        <end position="370"/>
    </location>
</feature>
<name>A0A938BSP6_UNCW3</name>
<accession>A0A938BSP6</accession>
<sequence length="370" mass="40783">MRRRNRSSTTDTHRHRVQAGFWALGVLVSLWAIPGTIIAQPAPDSGVASDTIVRDTGPAYRIVSGGPVSVSAKLLPRPKRDLTVGDQFKLELTVRHHRSAKVGEPFAPSLDPFMILDRKSITRYAGDTMVDIHMLTMAAFATGEPKVPPFIVPYPAEGEIRAAASESIPVKIASVMPKDMKDINDLKPQIQFPNFLPIWIILGILAAAGLGYLGWRLYRRYRRIRLYGAPLPDPWDEALAALDRVPAEDWLASGHFKRYYYTVSEVLKRYLTRRFGFPALDQTTTEITRAMKAAKTPEREGFGEFFRRADMVKYAKFVPPAAEAAAVVSTARELVRATTPKPEAGTGVQAARGSGVQAGTPEPPNPGTHL</sequence>
<feature type="transmembrane region" description="Helical" evidence="2">
    <location>
        <begin position="196"/>
        <end position="215"/>
    </location>
</feature>
<evidence type="ECO:0000313" key="4">
    <source>
        <dbReference type="Proteomes" id="UP000779900"/>
    </source>
</evidence>
<keyword evidence="2" id="KW-1133">Transmembrane helix</keyword>
<feature type="transmembrane region" description="Helical" evidence="2">
    <location>
        <begin position="21"/>
        <end position="39"/>
    </location>
</feature>
<dbReference type="AlphaFoldDB" id="A0A938BSP6"/>
<reference evidence="3" key="1">
    <citation type="submission" date="2019-03" db="EMBL/GenBank/DDBJ databases">
        <title>Lake Tanganyika Metagenome-Assembled Genomes (MAGs).</title>
        <authorList>
            <person name="Tran P."/>
        </authorList>
    </citation>
    <scope>NUCLEOTIDE SEQUENCE</scope>
    <source>
        <strain evidence="3">K_DeepCast_150m_m2_040</strain>
    </source>
</reference>
<evidence type="ECO:0000313" key="3">
    <source>
        <dbReference type="EMBL" id="MBM3330929.1"/>
    </source>
</evidence>
<dbReference type="EMBL" id="VGIR01000014">
    <property type="protein sequence ID" value="MBM3330929.1"/>
    <property type="molecule type" value="Genomic_DNA"/>
</dbReference>
<dbReference type="Proteomes" id="UP000779900">
    <property type="component" value="Unassembled WGS sequence"/>
</dbReference>
<keyword evidence="2" id="KW-0472">Membrane</keyword>
<evidence type="ECO:0008006" key="5">
    <source>
        <dbReference type="Google" id="ProtNLM"/>
    </source>
</evidence>
<evidence type="ECO:0000256" key="2">
    <source>
        <dbReference type="SAM" id="Phobius"/>
    </source>
</evidence>